<protein>
    <submittedName>
        <fullName evidence="2">Uncharacterized protein</fullName>
    </submittedName>
</protein>
<evidence type="ECO:0000256" key="1">
    <source>
        <dbReference type="SAM" id="MobiDB-lite"/>
    </source>
</evidence>
<dbReference type="AlphaFoldDB" id="A0A6C0INW8"/>
<feature type="region of interest" description="Disordered" evidence="1">
    <location>
        <begin position="63"/>
        <end position="159"/>
    </location>
</feature>
<name>A0A6C0INW8_9ZZZZ</name>
<evidence type="ECO:0000313" key="2">
    <source>
        <dbReference type="EMBL" id="QHT94894.1"/>
    </source>
</evidence>
<proteinExistence type="predicted"/>
<feature type="compositionally biased region" description="Basic and acidic residues" evidence="1">
    <location>
        <begin position="1"/>
        <end position="13"/>
    </location>
</feature>
<dbReference type="EMBL" id="MN740232">
    <property type="protein sequence ID" value="QHT94894.1"/>
    <property type="molecule type" value="Genomic_DNA"/>
</dbReference>
<feature type="region of interest" description="Disordered" evidence="1">
    <location>
        <begin position="1"/>
        <end position="24"/>
    </location>
</feature>
<feature type="compositionally biased region" description="Basic residues" evidence="1">
    <location>
        <begin position="86"/>
        <end position="159"/>
    </location>
</feature>
<sequence>MSGHEVGSEEYNRELMNSPITEAGPEYYGLKNVRRGQLRAIQPGDLTGESVAYLRSITDSDDIFRDAGRTSPHAEQSVGPLGTSPKKSKARKVAAKSKKKGGKRKSRRKSRKKKNFKKHYMWNTRGKRYFAKTYKQHRRGVKLGHSHKKPKKKSRKRRR</sequence>
<organism evidence="2">
    <name type="scientific">viral metagenome</name>
    <dbReference type="NCBI Taxonomy" id="1070528"/>
    <lineage>
        <taxon>unclassified sequences</taxon>
        <taxon>metagenomes</taxon>
        <taxon>organismal metagenomes</taxon>
    </lineage>
</organism>
<accession>A0A6C0INW8</accession>
<reference evidence="2" key="1">
    <citation type="journal article" date="2020" name="Nature">
        <title>Giant virus diversity and host interactions through global metagenomics.</title>
        <authorList>
            <person name="Schulz F."/>
            <person name="Roux S."/>
            <person name="Paez-Espino D."/>
            <person name="Jungbluth S."/>
            <person name="Walsh D.A."/>
            <person name="Denef V.J."/>
            <person name="McMahon K.D."/>
            <person name="Konstantinidis K.T."/>
            <person name="Eloe-Fadrosh E.A."/>
            <person name="Kyrpides N.C."/>
            <person name="Woyke T."/>
        </authorList>
    </citation>
    <scope>NUCLEOTIDE SEQUENCE</scope>
    <source>
        <strain evidence="2">GVMAG-M-3300024261-37</strain>
    </source>
</reference>